<keyword evidence="2" id="KW-1185">Reference proteome</keyword>
<name>A0A238LLE8_9RHOB</name>
<evidence type="ECO:0000313" key="2">
    <source>
        <dbReference type="Proteomes" id="UP000201613"/>
    </source>
</evidence>
<organism evidence="1 2">
    <name type="scientific">Flavimaricola marinus</name>
    <dbReference type="NCBI Taxonomy" id="1819565"/>
    <lineage>
        <taxon>Bacteria</taxon>
        <taxon>Pseudomonadati</taxon>
        <taxon>Pseudomonadota</taxon>
        <taxon>Alphaproteobacteria</taxon>
        <taxon>Rhodobacterales</taxon>
        <taxon>Paracoccaceae</taxon>
        <taxon>Flavimaricola</taxon>
    </lineage>
</organism>
<gene>
    <name evidence="1" type="ORF">LOM8899_04549</name>
</gene>
<evidence type="ECO:0000313" key="1">
    <source>
        <dbReference type="EMBL" id="SMY10373.1"/>
    </source>
</evidence>
<dbReference type="OrthoDB" id="8362855at2"/>
<dbReference type="AlphaFoldDB" id="A0A238LLE8"/>
<sequence>MQLELFNRSKYRDGSAPGDDVPLAVPGVIYGVFDGATDPLGTVVDGIATGRLAAMTVAAEMTAIALDPVARTATGDQIIARLSSALKARTGPLDLPIPPSTTIAVALDCGRTWRFLLLGDSAVRLNGTEVHHKEKIIDHVSTVARVALFNTFIGQINDLDKAEAMSRRTIFLGLDMAIADGVITPAHAAEIVEEAIEATQLHAFADLVKTFLMGGIQTQFGFGSAVGNPLCFDTMNGTIPRGGELQYFEREKTDITSIELYTDGYPCCPTDISVEAWEATFHAAEATDFHKTKQFATVKGSTSTEFYDDRSVVILI</sequence>
<reference evidence="1 2" key="1">
    <citation type="submission" date="2017-05" db="EMBL/GenBank/DDBJ databases">
        <authorList>
            <person name="Song R."/>
            <person name="Chenine A.L."/>
            <person name="Ruprecht R.M."/>
        </authorList>
    </citation>
    <scope>NUCLEOTIDE SEQUENCE [LARGE SCALE GENOMIC DNA]</scope>
    <source>
        <strain evidence="1 2">CECT 8899</strain>
    </source>
</reference>
<proteinExistence type="predicted"/>
<protein>
    <recommendedName>
        <fullName evidence="3">PPM-type phosphatase domain-containing protein</fullName>
    </recommendedName>
</protein>
<accession>A0A238LLE8</accession>
<dbReference type="Proteomes" id="UP000201613">
    <property type="component" value="Unassembled WGS sequence"/>
</dbReference>
<evidence type="ECO:0008006" key="3">
    <source>
        <dbReference type="Google" id="ProtNLM"/>
    </source>
</evidence>
<dbReference type="EMBL" id="FXZK01000031">
    <property type="protein sequence ID" value="SMY10373.1"/>
    <property type="molecule type" value="Genomic_DNA"/>
</dbReference>